<evidence type="ECO:0000256" key="5">
    <source>
        <dbReference type="SAM" id="SignalP"/>
    </source>
</evidence>
<dbReference type="PRINTS" id="PR00909">
    <property type="entry name" value="SPERMDNBNDNG"/>
</dbReference>
<feature type="signal peptide" evidence="5">
    <location>
        <begin position="1"/>
        <end position="21"/>
    </location>
</feature>
<dbReference type="GO" id="GO:0015846">
    <property type="term" value="P:polyamine transport"/>
    <property type="evidence" value="ECO:0007669"/>
    <property type="project" value="InterPro"/>
</dbReference>
<keyword evidence="2" id="KW-0813">Transport</keyword>
<dbReference type="RefSeq" id="WP_179355543.1">
    <property type="nucleotide sequence ID" value="NZ_CP058627.1"/>
</dbReference>
<dbReference type="GO" id="GO:0042597">
    <property type="term" value="C:periplasmic space"/>
    <property type="evidence" value="ECO:0007669"/>
    <property type="project" value="UniProtKB-SubCell"/>
</dbReference>
<keyword evidence="7" id="KW-1185">Reference proteome</keyword>
<dbReference type="SUPFAM" id="SSF53850">
    <property type="entry name" value="Periplasmic binding protein-like II"/>
    <property type="match status" value="1"/>
</dbReference>
<protein>
    <submittedName>
        <fullName evidence="6">Extracellular solute-binding protein</fullName>
    </submittedName>
</protein>
<dbReference type="Gene3D" id="3.40.190.10">
    <property type="entry name" value="Periplasmic binding protein-like II"/>
    <property type="match status" value="2"/>
</dbReference>
<evidence type="ECO:0000256" key="4">
    <source>
        <dbReference type="ARBA" id="ARBA00022764"/>
    </source>
</evidence>
<dbReference type="GO" id="GO:0019808">
    <property type="term" value="F:polyamine binding"/>
    <property type="evidence" value="ECO:0007669"/>
    <property type="project" value="InterPro"/>
</dbReference>
<dbReference type="AlphaFoldDB" id="A0A7H9BKX8"/>
<organism evidence="6 7">
    <name type="scientific">Chitinibacter bivalviorum</name>
    <dbReference type="NCBI Taxonomy" id="2739434"/>
    <lineage>
        <taxon>Bacteria</taxon>
        <taxon>Pseudomonadati</taxon>
        <taxon>Pseudomonadota</taxon>
        <taxon>Betaproteobacteria</taxon>
        <taxon>Neisseriales</taxon>
        <taxon>Chitinibacteraceae</taxon>
        <taxon>Chitinibacter</taxon>
    </lineage>
</organism>
<evidence type="ECO:0000256" key="2">
    <source>
        <dbReference type="ARBA" id="ARBA00022448"/>
    </source>
</evidence>
<dbReference type="EMBL" id="CP058627">
    <property type="protein sequence ID" value="QLG89042.1"/>
    <property type="molecule type" value="Genomic_DNA"/>
</dbReference>
<evidence type="ECO:0000313" key="6">
    <source>
        <dbReference type="EMBL" id="QLG89042.1"/>
    </source>
</evidence>
<proteinExistence type="predicted"/>
<dbReference type="KEGG" id="chiz:HQ393_12775"/>
<dbReference type="PANTHER" id="PTHR30222">
    <property type="entry name" value="SPERMIDINE/PUTRESCINE-BINDING PERIPLASMIC PROTEIN"/>
    <property type="match status" value="1"/>
</dbReference>
<name>A0A7H9BKX8_9NEIS</name>
<keyword evidence="4" id="KW-0574">Periplasm</keyword>
<evidence type="ECO:0000256" key="3">
    <source>
        <dbReference type="ARBA" id="ARBA00022729"/>
    </source>
</evidence>
<evidence type="ECO:0000256" key="1">
    <source>
        <dbReference type="ARBA" id="ARBA00004418"/>
    </source>
</evidence>
<dbReference type="Pfam" id="PF13416">
    <property type="entry name" value="SBP_bac_8"/>
    <property type="match status" value="1"/>
</dbReference>
<gene>
    <name evidence="6" type="ORF">HQ393_12775</name>
</gene>
<sequence length="339" mass="38464">MRRFVAPLLLIFGLSSPPLLAKEVLRVLSWPGYNEPEQVRQFEQRYDVKVEVSYVGADDELWLRGSRNQGRNFDVVAVNTAVLQRFIDHGLAVPIDIKQIPNAKNQLARFQQIPALTRDHNLYAMPYAYSEMGLIYNRQLVKTPPKSIAELWNPAYKNQVLAYDGSAHNFSVAALQLGYKNPFALSQQETVNAVSKLVELRRNVYKFYKTPEEVIEIYQSQPIALIYANYGSQQVNLLKKSGADIGYIIPKEGALAWLDCWAILPGAQNLKLAHAWINFTLSKEMSRQLVEQQGLSNTTQASKTSNPTDKLIWLEPVENAEERASLWTRIVAGHKKDGY</sequence>
<dbReference type="PANTHER" id="PTHR30222:SF17">
    <property type="entry name" value="SPERMIDINE_PUTRESCINE-BINDING PERIPLASMIC PROTEIN"/>
    <property type="match status" value="1"/>
</dbReference>
<dbReference type="InterPro" id="IPR006059">
    <property type="entry name" value="SBP"/>
</dbReference>
<feature type="chain" id="PRO_5028962794" evidence="5">
    <location>
        <begin position="22"/>
        <end position="339"/>
    </location>
</feature>
<dbReference type="Proteomes" id="UP000509597">
    <property type="component" value="Chromosome"/>
</dbReference>
<comment type="subcellular location">
    <subcellularLocation>
        <location evidence="1">Periplasm</location>
    </subcellularLocation>
</comment>
<keyword evidence="3 5" id="KW-0732">Signal</keyword>
<evidence type="ECO:0000313" key="7">
    <source>
        <dbReference type="Proteomes" id="UP000509597"/>
    </source>
</evidence>
<reference evidence="6 7" key="1">
    <citation type="submission" date="2020-07" db="EMBL/GenBank/DDBJ databases">
        <title>Complete genome sequence of Chitinibacter sp. 2T18.</title>
        <authorList>
            <person name="Bae J.-W."/>
            <person name="Choi J.-W."/>
        </authorList>
    </citation>
    <scope>NUCLEOTIDE SEQUENCE [LARGE SCALE GENOMIC DNA]</scope>
    <source>
        <strain evidence="6 7">2T18</strain>
    </source>
</reference>
<dbReference type="InterPro" id="IPR001188">
    <property type="entry name" value="Sperm_putr-bd"/>
</dbReference>
<accession>A0A7H9BKX8</accession>